<gene>
    <name evidence="2" type="ORF">FHY64_11785</name>
</gene>
<dbReference type="RefSeq" id="WP_140194748.1">
    <property type="nucleotide sequence ID" value="NZ_CP065915.1"/>
</dbReference>
<proteinExistence type="predicted"/>
<feature type="transmembrane region" description="Helical" evidence="1">
    <location>
        <begin position="496"/>
        <end position="517"/>
    </location>
</feature>
<keyword evidence="1" id="KW-0472">Membrane</keyword>
<accession>A0A5C5GJ49</accession>
<keyword evidence="1" id="KW-1133">Transmembrane helix</keyword>
<name>A0A5C5GJ49_9RHOB</name>
<dbReference type="AlphaFoldDB" id="A0A5C5GJ49"/>
<sequence length="520" mass="56592">MADEDFRTPSTPAEEALLAAVTENGRALLSEALPDEAVPKVTVRAGYIRHLLMAEDSPLRGRGLRLRGAWISGMIDLHGVDCPRDITLRDCVLDEPLDLVNASLRGLHLTNVRLRGLAADNAKFSGSVYLRDGTASDREISLAGARIGGDLQLCGAEFRSESQDAVFAPSLQVEGSIYLGNYPFSEGVTTLVAQGTLFFASAIAGHDIFVTNTSVSVNEGIVGSVFGATEEHGPGIAISLGRARIGGILYFDDNQIGQGIVNLAGATCARFKDEPTGPGANYPIRLDGFRYGDFSRHAETDVQQRLDWLKRRPEETPFTAQPYEHLANVLRGLGHRDDANRVLIEKERLMRRADLELIRRERGHSLEWGLTGFWNGFLRMTVGYGYHPARAVVIALLLIAGLGLFFEKTWDAGDMAPNLAPILVSANWVAATESHPENPAAYWSQPGQAGQDYETFNGLAYAADLVLPVINLGQENAWAPSTSRSDWGRAGWWIRWFAKGIGWVVAALVAAAITGVIRKE</sequence>
<dbReference type="OrthoDB" id="6865449at2"/>
<keyword evidence="3" id="KW-1185">Reference proteome</keyword>
<comment type="caution">
    <text evidence="2">The sequence shown here is derived from an EMBL/GenBank/DDBJ whole genome shotgun (WGS) entry which is preliminary data.</text>
</comment>
<keyword evidence="1" id="KW-0812">Transmembrane</keyword>
<evidence type="ECO:0000256" key="1">
    <source>
        <dbReference type="SAM" id="Phobius"/>
    </source>
</evidence>
<organism evidence="2 3">
    <name type="scientific">Pelagovum pacificum</name>
    <dbReference type="NCBI Taxonomy" id="2588711"/>
    <lineage>
        <taxon>Bacteria</taxon>
        <taxon>Pseudomonadati</taxon>
        <taxon>Pseudomonadota</taxon>
        <taxon>Alphaproteobacteria</taxon>
        <taxon>Rhodobacterales</taxon>
        <taxon>Paracoccaceae</taxon>
        <taxon>Pelagovum</taxon>
    </lineage>
</organism>
<evidence type="ECO:0008006" key="4">
    <source>
        <dbReference type="Google" id="ProtNLM"/>
    </source>
</evidence>
<evidence type="ECO:0000313" key="2">
    <source>
        <dbReference type="EMBL" id="TNY33909.1"/>
    </source>
</evidence>
<dbReference type="EMBL" id="VFFF01000001">
    <property type="protein sequence ID" value="TNY33909.1"/>
    <property type="molecule type" value="Genomic_DNA"/>
</dbReference>
<protein>
    <recommendedName>
        <fullName evidence="4">Oxidoreductase</fullName>
    </recommendedName>
</protein>
<evidence type="ECO:0000313" key="3">
    <source>
        <dbReference type="Proteomes" id="UP000314011"/>
    </source>
</evidence>
<dbReference type="Proteomes" id="UP000314011">
    <property type="component" value="Unassembled WGS sequence"/>
</dbReference>
<feature type="transmembrane region" description="Helical" evidence="1">
    <location>
        <begin position="389"/>
        <end position="406"/>
    </location>
</feature>
<reference evidence="2 3" key="1">
    <citation type="submission" date="2019-06" db="EMBL/GenBank/DDBJ databases">
        <title>Genome of new Rhodobacteraceae sp. SM1903.</title>
        <authorList>
            <person name="Ren X."/>
        </authorList>
    </citation>
    <scope>NUCLEOTIDE SEQUENCE [LARGE SCALE GENOMIC DNA]</scope>
    <source>
        <strain evidence="2 3">SM1903</strain>
    </source>
</reference>